<keyword evidence="3" id="KW-1185">Reference proteome</keyword>
<dbReference type="EMBL" id="JBHTCQ010000001">
    <property type="protein sequence ID" value="MFC7404012.1"/>
    <property type="molecule type" value="Genomic_DNA"/>
</dbReference>
<proteinExistence type="predicted"/>
<dbReference type="Proteomes" id="UP001596455">
    <property type="component" value="Unassembled WGS sequence"/>
</dbReference>
<dbReference type="RefSeq" id="WP_382391004.1">
    <property type="nucleotide sequence ID" value="NZ_JBHTCQ010000001.1"/>
</dbReference>
<evidence type="ECO:0008006" key="4">
    <source>
        <dbReference type="Google" id="ProtNLM"/>
    </source>
</evidence>
<gene>
    <name evidence="2" type="ORF">ACFQQL_02740</name>
</gene>
<evidence type="ECO:0000256" key="1">
    <source>
        <dbReference type="SAM" id="Phobius"/>
    </source>
</evidence>
<comment type="caution">
    <text evidence="2">The sequence shown here is derived from an EMBL/GenBank/DDBJ whole genome shotgun (WGS) entry which is preliminary data.</text>
</comment>
<keyword evidence="1" id="KW-0812">Transmembrane</keyword>
<protein>
    <recommendedName>
        <fullName evidence="4">Flagellar biosynthesis protein FlhA</fullName>
    </recommendedName>
</protein>
<organism evidence="2 3">
    <name type="scientific">Georgenia alba</name>
    <dbReference type="NCBI Taxonomy" id="2233858"/>
    <lineage>
        <taxon>Bacteria</taxon>
        <taxon>Bacillati</taxon>
        <taxon>Actinomycetota</taxon>
        <taxon>Actinomycetes</taxon>
        <taxon>Micrococcales</taxon>
        <taxon>Bogoriellaceae</taxon>
        <taxon>Georgenia</taxon>
    </lineage>
</organism>
<name>A0ABW2Q506_9MICO</name>
<sequence length="60" mass="6464">MKSGTIWTVLGVLVAIVAAWFLVDALFSLMWFVVKLAVVAVVAVAVFVLLRNALSGSRDE</sequence>
<keyword evidence="1" id="KW-0472">Membrane</keyword>
<accession>A0ABW2Q506</accession>
<evidence type="ECO:0000313" key="2">
    <source>
        <dbReference type="EMBL" id="MFC7404012.1"/>
    </source>
</evidence>
<keyword evidence="1" id="KW-1133">Transmembrane helix</keyword>
<feature type="transmembrane region" description="Helical" evidence="1">
    <location>
        <begin position="29"/>
        <end position="50"/>
    </location>
</feature>
<feature type="transmembrane region" description="Helical" evidence="1">
    <location>
        <begin position="5"/>
        <end position="23"/>
    </location>
</feature>
<reference evidence="3" key="1">
    <citation type="journal article" date="2019" name="Int. J. Syst. Evol. Microbiol.">
        <title>The Global Catalogue of Microorganisms (GCM) 10K type strain sequencing project: providing services to taxonomists for standard genome sequencing and annotation.</title>
        <authorList>
            <consortium name="The Broad Institute Genomics Platform"/>
            <consortium name="The Broad Institute Genome Sequencing Center for Infectious Disease"/>
            <person name="Wu L."/>
            <person name="Ma J."/>
        </authorList>
    </citation>
    <scope>NUCLEOTIDE SEQUENCE [LARGE SCALE GENOMIC DNA]</scope>
    <source>
        <strain evidence="3">JCM 1490</strain>
    </source>
</reference>
<evidence type="ECO:0000313" key="3">
    <source>
        <dbReference type="Proteomes" id="UP001596455"/>
    </source>
</evidence>